<dbReference type="AlphaFoldDB" id="A0A8X7BMW2"/>
<sequence length="100" mass="11613">MQGRQCCTSELWSKEAEKKNRKHFIEILYNRCLKLQPKVVRQAWQLQTAVALVKEPASFNLLFMLAKVVSCEARLFEQRSWGNHKAGFPLPFTAPYTIIT</sequence>
<comment type="caution">
    <text evidence="1">The sequence shown here is derived from an EMBL/GenBank/DDBJ whole genome shotgun (WGS) entry which is preliminary data.</text>
</comment>
<dbReference type="EMBL" id="BMAU01021435">
    <property type="protein sequence ID" value="GFY36182.1"/>
    <property type="molecule type" value="Genomic_DNA"/>
</dbReference>
<keyword evidence="2" id="KW-1185">Reference proteome</keyword>
<gene>
    <name evidence="1" type="ORF">TNCV_4845541</name>
</gene>
<reference evidence="1" key="1">
    <citation type="submission" date="2020-08" db="EMBL/GenBank/DDBJ databases">
        <title>Multicomponent nature underlies the extraordinary mechanical properties of spider dragline silk.</title>
        <authorList>
            <person name="Kono N."/>
            <person name="Nakamura H."/>
            <person name="Mori M."/>
            <person name="Yoshida Y."/>
            <person name="Ohtoshi R."/>
            <person name="Malay A.D."/>
            <person name="Moran D.A.P."/>
            <person name="Tomita M."/>
            <person name="Numata K."/>
            <person name="Arakawa K."/>
        </authorList>
    </citation>
    <scope>NUCLEOTIDE SEQUENCE</scope>
</reference>
<evidence type="ECO:0000313" key="2">
    <source>
        <dbReference type="Proteomes" id="UP000887159"/>
    </source>
</evidence>
<accession>A0A8X7BMW2</accession>
<proteinExistence type="predicted"/>
<organism evidence="1 2">
    <name type="scientific">Trichonephila clavipes</name>
    <name type="common">Golden silk orbweaver</name>
    <name type="synonym">Nephila clavipes</name>
    <dbReference type="NCBI Taxonomy" id="2585209"/>
    <lineage>
        <taxon>Eukaryota</taxon>
        <taxon>Metazoa</taxon>
        <taxon>Ecdysozoa</taxon>
        <taxon>Arthropoda</taxon>
        <taxon>Chelicerata</taxon>
        <taxon>Arachnida</taxon>
        <taxon>Araneae</taxon>
        <taxon>Araneomorphae</taxon>
        <taxon>Entelegynae</taxon>
        <taxon>Araneoidea</taxon>
        <taxon>Nephilidae</taxon>
        <taxon>Trichonephila</taxon>
    </lineage>
</organism>
<protein>
    <submittedName>
        <fullName evidence="1">Uncharacterized protein</fullName>
    </submittedName>
</protein>
<name>A0A8X7BMW2_TRICX</name>
<dbReference type="Proteomes" id="UP000887159">
    <property type="component" value="Unassembled WGS sequence"/>
</dbReference>
<evidence type="ECO:0000313" key="1">
    <source>
        <dbReference type="EMBL" id="GFY36182.1"/>
    </source>
</evidence>